<feature type="transmembrane region" description="Helical" evidence="6">
    <location>
        <begin position="162"/>
        <end position="184"/>
    </location>
</feature>
<keyword evidence="3 6" id="KW-1133">Transmembrane helix</keyword>
<feature type="transmembrane region" description="Helical" evidence="6">
    <location>
        <begin position="39"/>
        <end position="62"/>
    </location>
</feature>
<accession>A0A9X3NM43</accession>
<comment type="caution">
    <text evidence="8">The sequence shown here is derived from an EMBL/GenBank/DDBJ whole genome shotgun (WGS) entry which is preliminary data.</text>
</comment>
<keyword evidence="5" id="KW-0046">Antibiotic resistance</keyword>
<dbReference type="Proteomes" id="UP001140076">
    <property type="component" value="Unassembled WGS sequence"/>
</dbReference>
<dbReference type="InterPro" id="IPR047817">
    <property type="entry name" value="ABC2_TM_bact-type"/>
</dbReference>
<evidence type="ECO:0000256" key="1">
    <source>
        <dbReference type="ARBA" id="ARBA00004141"/>
    </source>
</evidence>
<dbReference type="RefSeq" id="WP_270073101.1">
    <property type="nucleotide sequence ID" value="NZ_JAJAQC010000027.1"/>
</dbReference>
<keyword evidence="6" id="KW-0813">Transport</keyword>
<dbReference type="PROSITE" id="PS51012">
    <property type="entry name" value="ABC_TM2"/>
    <property type="match status" value="1"/>
</dbReference>
<dbReference type="PIRSF" id="PIRSF006648">
    <property type="entry name" value="DrrB"/>
    <property type="match status" value="1"/>
</dbReference>
<organism evidence="8 9">
    <name type="scientific">Streptomonospora mangrovi</name>
    <dbReference type="NCBI Taxonomy" id="2883123"/>
    <lineage>
        <taxon>Bacteria</taxon>
        <taxon>Bacillati</taxon>
        <taxon>Actinomycetota</taxon>
        <taxon>Actinomycetes</taxon>
        <taxon>Streptosporangiales</taxon>
        <taxon>Nocardiopsidaceae</taxon>
        <taxon>Streptomonospora</taxon>
    </lineage>
</organism>
<feature type="transmembrane region" description="Helical" evidence="6">
    <location>
        <begin position="126"/>
        <end position="150"/>
    </location>
</feature>
<comment type="subcellular location">
    <subcellularLocation>
        <location evidence="6">Cell membrane</location>
        <topology evidence="6">Multi-pass membrane protein</topology>
    </subcellularLocation>
    <subcellularLocation>
        <location evidence="1">Membrane</location>
        <topology evidence="1">Multi-pass membrane protein</topology>
    </subcellularLocation>
</comment>
<dbReference type="EMBL" id="JAJAQC010000027">
    <property type="protein sequence ID" value="MDA0565838.1"/>
    <property type="molecule type" value="Genomic_DNA"/>
</dbReference>
<dbReference type="InterPro" id="IPR013525">
    <property type="entry name" value="ABC2_TM"/>
</dbReference>
<name>A0A9X3NM43_9ACTN</name>
<evidence type="ECO:0000256" key="3">
    <source>
        <dbReference type="ARBA" id="ARBA00022989"/>
    </source>
</evidence>
<evidence type="ECO:0000256" key="4">
    <source>
        <dbReference type="ARBA" id="ARBA00023136"/>
    </source>
</evidence>
<keyword evidence="4 6" id="KW-0472">Membrane</keyword>
<gene>
    <name evidence="8" type="ORF">LG943_16180</name>
</gene>
<dbReference type="PANTHER" id="PTHR43229">
    <property type="entry name" value="NODULATION PROTEIN J"/>
    <property type="match status" value="1"/>
</dbReference>
<dbReference type="PANTHER" id="PTHR43229:SF2">
    <property type="entry name" value="NODULATION PROTEIN J"/>
    <property type="match status" value="1"/>
</dbReference>
<proteinExistence type="inferred from homology"/>
<sequence>MSTHALAPAARPRLHPFRDSVTMLRRNLRRMLRYPSMTLTLVGMPVVFLLLFVYVFGGTLGAGLGGPTAGDSADGRSAYVDYVAPAIILMTVTSVIQGTAISVAMDLTEGIIARFRTMHIARAAVLTGHVLGSMIQTAIALAVVIGVALLVGFRPEAGPVEWLAVVGFLAVMTFALVWLAVALGQVSKSVESASNVLLPLVLLPFLGSGFVPTDSMPTGLRWFAEYQPFTPMIETLRDLLMDQPVGDNAWIALAWCAAIALGSYLWARRLFNREPAN</sequence>
<keyword evidence="6" id="KW-1003">Cell membrane</keyword>
<protein>
    <recommendedName>
        <fullName evidence="6">Transport permease protein</fullName>
    </recommendedName>
</protein>
<evidence type="ECO:0000259" key="7">
    <source>
        <dbReference type="PROSITE" id="PS51012"/>
    </source>
</evidence>
<feature type="transmembrane region" description="Helical" evidence="6">
    <location>
        <begin position="249"/>
        <end position="267"/>
    </location>
</feature>
<dbReference type="GO" id="GO:0140359">
    <property type="term" value="F:ABC-type transporter activity"/>
    <property type="evidence" value="ECO:0007669"/>
    <property type="project" value="InterPro"/>
</dbReference>
<dbReference type="GO" id="GO:0046677">
    <property type="term" value="P:response to antibiotic"/>
    <property type="evidence" value="ECO:0007669"/>
    <property type="project" value="UniProtKB-KW"/>
</dbReference>
<dbReference type="GO" id="GO:0043190">
    <property type="term" value="C:ATP-binding cassette (ABC) transporter complex"/>
    <property type="evidence" value="ECO:0007669"/>
    <property type="project" value="InterPro"/>
</dbReference>
<dbReference type="AlphaFoldDB" id="A0A9X3NM43"/>
<feature type="transmembrane region" description="Helical" evidence="6">
    <location>
        <begin position="82"/>
        <end position="105"/>
    </location>
</feature>
<keyword evidence="2 6" id="KW-0812">Transmembrane</keyword>
<dbReference type="InterPro" id="IPR051784">
    <property type="entry name" value="Nod_factor_ABC_transporter"/>
</dbReference>
<evidence type="ECO:0000313" key="9">
    <source>
        <dbReference type="Proteomes" id="UP001140076"/>
    </source>
</evidence>
<reference evidence="8" key="1">
    <citation type="submission" date="2021-10" db="EMBL/GenBank/DDBJ databases">
        <title>Streptomonospora sp. nov., isolated from mangrove soil.</title>
        <authorList>
            <person name="Chen X."/>
            <person name="Ge X."/>
            <person name="Liu W."/>
        </authorList>
    </citation>
    <scope>NUCLEOTIDE SEQUENCE</scope>
    <source>
        <strain evidence="8">S1-112</strain>
    </source>
</reference>
<evidence type="ECO:0000313" key="8">
    <source>
        <dbReference type="EMBL" id="MDA0565838.1"/>
    </source>
</evidence>
<comment type="similarity">
    <text evidence="6">Belongs to the ABC-2 integral membrane protein family.</text>
</comment>
<feature type="transmembrane region" description="Helical" evidence="6">
    <location>
        <begin position="196"/>
        <end position="213"/>
    </location>
</feature>
<keyword evidence="9" id="KW-1185">Reference proteome</keyword>
<dbReference type="Pfam" id="PF01061">
    <property type="entry name" value="ABC2_membrane"/>
    <property type="match status" value="1"/>
</dbReference>
<dbReference type="InterPro" id="IPR000412">
    <property type="entry name" value="ABC_2_transport"/>
</dbReference>
<evidence type="ECO:0000256" key="2">
    <source>
        <dbReference type="ARBA" id="ARBA00022692"/>
    </source>
</evidence>
<evidence type="ECO:0000256" key="5">
    <source>
        <dbReference type="ARBA" id="ARBA00023251"/>
    </source>
</evidence>
<evidence type="ECO:0000256" key="6">
    <source>
        <dbReference type="RuleBase" id="RU361157"/>
    </source>
</evidence>
<feature type="domain" description="ABC transmembrane type-2" evidence="7">
    <location>
        <begin position="36"/>
        <end position="274"/>
    </location>
</feature>